<organism evidence="1">
    <name type="scientific">marine sediment metagenome</name>
    <dbReference type="NCBI Taxonomy" id="412755"/>
    <lineage>
        <taxon>unclassified sequences</taxon>
        <taxon>metagenomes</taxon>
        <taxon>ecological metagenomes</taxon>
    </lineage>
</organism>
<protein>
    <submittedName>
        <fullName evidence="1">Uncharacterized protein</fullName>
    </submittedName>
</protein>
<feature type="non-terminal residue" evidence="1">
    <location>
        <position position="1"/>
    </location>
</feature>
<dbReference type="AlphaFoldDB" id="X0TE64"/>
<proteinExistence type="predicted"/>
<gene>
    <name evidence="1" type="ORF">S01H1_27697</name>
</gene>
<comment type="caution">
    <text evidence="1">The sequence shown here is derived from an EMBL/GenBank/DDBJ whole genome shotgun (WGS) entry which is preliminary data.</text>
</comment>
<evidence type="ECO:0000313" key="1">
    <source>
        <dbReference type="EMBL" id="GAF91838.1"/>
    </source>
</evidence>
<dbReference type="EMBL" id="BARS01016886">
    <property type="protein sequence ID" value="GAF91838.1"/>
    <property type="molecule type" value="Genomic_DNA"/>
</dbReference>
<accession>X0TE64</accession>
<reference evidence="1" key="1">
    <citation type="journal article" date="2014" name="Front. Microbiol.">
        <title>High frequency of phylogenetically diverse reductive dehalogenase-homologous genes in deep subseafloor sedimentary metagenomes.</title>
        <authorList>
            <person name="Kawai M."/>
            <person name="Futagami T."/>
            <person name="Toyoda A."/>
            <person name="Takaki Y."/>
            <person name="Nishi S."/>
            <person name="Hori S."/>
            <person name="Arai W."/>
            <person name="Tsubouchi T."/>
            <person name="Morono Y."/>
            <person name="Uchiyama I."/>
            <person name="Ito T."/>
            <person name="Fujiyama A."/>
            <person name="Inagaki F."/>
            <person name="Takami H."/>
        </authorList>
    </citation>
    <scope>NUCLEOTIDE SEQUENCE</scope>
    <source>
        <strain evidence="1">Expedition CK06-06</strain>
    </source>
</reference>
<sequence>HLYNIEIQLDTDPVSGEPIEYTYNNVLSYTLHDNSITMVLPKSYIASKYDIVHITEI</sequence>
<name>X0TE64_9ZZZZ</name>